<dbReference type="AlphaFoldDB" id="A0A291W5E9"/>
<accession>A0A291W5E9</accession>
<dbReference type="KEGG" id="salf:SMD44_p10273"/>
<evidence type="ECO:0000313" key="2">
    <source>
        <dbReference type="Proteomes" id="UP000195880"/>
    </source>
</evidence>
<organism evidence="1 2">
    <name type="scientific">Streptomyces alboflavus</name>
    <dbReference type="NCBI Taxonomy" id="67267"/>
    <lineage>
        <taxon>Bacteria</taxon>
        <taxon>Bacillati</taxon>
        <taxon>Actinomycetota</taxon>
        <taxon>Actinomycetes</taxon>
        <taxon>Kitasatosporales</taxon>
        <taxon>Streptomycetaceae</taxon>
        <taxon>Streptomyces</taxon>
    </lineage>
</organism>
<dbReference type="Proteomes" id="UP000195880">
    <property type="component" value="Plasmid pMDJK44.1"/>
</dbReference>
<dbReference type="RefSeq" id="WP_100112578.1">
    <property type="nucleotide sequence ID" value="NZ_CP023976.1"/>
</dbReference>
<keyword evidence="1" id="KW-0614">Plasmid</keyword>
<proteinExistence type="predicted"/>
<reference evidence="1 2" key="1">
    <citation type="submission" date="2017-10" db="EMBL/GenBank/DDBJ databases">
        <title>Streptomyces alboflavus Genome sequencing and assembly.</title>
        <authorList>
            <person name="Wang Y."/>
            <person name="Du B."/>
            <person name="Ding Y."/>
            <person name="Liu H."/>
            <person name="Hou Q."/>
            <person name="Liu K."/>
            <person name="Wang C."/>
            <person name="Yao L."/>
        </authorList>
    </citation>
    <scope>NUCLEOTIDE SEQUENCE [LARGE SCALE GENOMIC DNA]</scope>
    <source>
        <strain evidence="1 2">MDJK44</strain>
        <plasmid evidence="2">Plasmid pmdjk44.1</plasmid>
    </source>
</reference>
<keyword evidence="2" id="KW-1185">Reference proteome</keyword>
<geneLocation type="plasmid" evidence="2">
    <name>pmdjk44.1</name>
</geneLocation>
<dbReference type="OrthoDB" id="9899391at2"/>
<protein>
    <submittedName>
        <fullName evidence="1">Uncharacterized protein</fullName>
    </submittedName>
</protein>
<evidence type="ECO:0000313" key="1">
    <source>
        <dbReference type="EMBL" id="ATM24772.1"/>
    </source>
</evidence>
<name>A0A291W5E9_9ACTN</name>
<dbReference type="EMBL" id="CP023976">
    <property type="protein sequence ID" value="ATM24772.1"/>
    <property type="molecule type" value="Genomic_DNA"/>
</dbReference>
<gene>
    <name evidence="1" type="ORF">SMD44_p10273</name>
</gene>
<sequence>MKTHPPGADEARTLRATAALLAEADDLRNTSARREVLLDLSYALANLAGPIGALVDACAEEQGGCYPADMPDPDTLTDLAAKLRRCATTI</sequence>